<comment type="subcellular location">
    <subcellularLocation>
        <location evidence="1">Membrane</location>
    </subcellularLocation>
</comment>
<organism evidence="8 9">
    <name type="scientific">Sphingomonas carotinifaciens</name>
    <dbReference type="NCBI Taxonomy" id="1166323"/>
    <lineage>
        <taxon>Bacteria</taxon>
        <taxon>Pseudomonadati</taxon>
        <taxon>Pseudomonadota</taxon>
        <taxon>Alphaproteobacteria</taxon>
        <taxon>Sphingomonadales</taxon>
        <taxon>Sphingomonadaceae</taxon>
        <taxon>Sphingomonas</taxon>
    </lineage>
</organism>
<dbReference type="OrthoDB" id="8222426at2"/>
<keyword evidence="3" id="KW-0472">Membrane</keyword>
<dbReference type="PANTHER" id="PTHR34001:SF3">
    <property type="entry name" value="BLL7405 PROTEIN"/>
    <property type="match status" value="1"/>
</dbReference>
<evidence type="ECO:0000313" key="9">
    <source>
        <dbReference type="Proteomes" id="UP000323502"/>
    </source>
</evidence>
<evidence type="ECO:0000259" key="6">
    <source>
        <dbReference type="Pfam" id="PF13505"/>
    </source>
</evidence>
<proteinExistence type="inferred from homology"/>
<evidence type="ECO:0000256" key="2">
    <source>
        <dbReference type="ARBA" id="ARBA00022729"/>
    </source>
</evidence>
<dbReference type="InterPro" id="IPR027385">
    <property type="entry name" value="Beta-barrel_OMP"/>
</dbReference>
<feature type="domain" description="Outer membrane protein beta-barrel" evidence="6">
    <location>
        <begin position="12"/>
        <end position="202"/>
    </location>
</feature>
<evidence type="ECO:0000256" key="5">
    <source>
        <dbReference type="SAM" id="SignalP"/>
    </source>
</evidence>
<keyword evidence="2 5" id="KW-0732">Signal</keyword>
<reference evidence="8 9" key="1">
    <citation type="submission" date="2016-10" db="EMBL/GenBank/DDBJ databases">
        <authorList>
            <person name="Varghese N."/>
            <person name="Submissions S."/>
        </authorList>
    </citation>
    <scope>NUCLEOTIDE SEQUENCE [LARGE SCALE GENOMIC DNA]</scope>
    <source>
        <strain evidence="8 9">S7-754</strain>
    </source>
</reference>
<dbReference type="RefSeq" id="WP_112381904.1">
    <property type="nucleotide sequence ID" value="NZ_CP178397.1"/>
</dbReference>
<dbReference type="InterPro" id="IPR051692">
    <property type="entry name" value="OMP-like"/>
</dbReference>
<dbReference type="Pfam" id="PF13505">
    <property type="entry name" value="OMP_b-brl"/>
    <property type="match status" value="1"/>
</dbReference>
<dbReference type="InterPro" id="IPR011250">
    <property type="entry name" value="OMP/PagP_B-barrel"/>
</dbReference>
<evidence type="ECO:0000256" key="1">
    <source>
        <dbReference type="ARBA" id="ARBA00004370"/>
    </source>
</evidence>
<dbReference type="PANTHER" id="PTHR34001">
    <property type="entry name" value="BLL7405 PROTEIN"/>
    <property type="match status" value="1"/>
</dbReference>
<dbReference type="SUPFAM" id="SSF56925">
    <property type="entry name" value="OMPA-like"/>
    <property type="match status" value="1"/>
</dbReference>
<evidence type="ECO:0000256" key="3">
    <source>
        <dbReference type="ARBA" id="ARBA00023136"/>
    </source>
</evidence>
<dbReference type="Gene3D" id="2.40.160.20">
    <property type="match status" value="1"/>
</dbReference>
<feature type="signal peptide" evidence="5">
    <location>
        <begin position="1"/>
        <end position="23"/>
    </location>
</feature>
<evidence type="ECO:0000256" key="4">
    <source>
        <dbReference type="ARBA" id="ARBA00038306"/>
    </source>
</evidence>
<dbReference type="EMBL" id="FNBI01000003">
    <property type="protein sequence ID" value="SDF45151.1"/>
    <property type="molecule type" value="Genomic_DNA"/>
</dbReference>
<dbReference type="GO" id="GO:0016020">
    <property type="term" value="C:membrane"/>
    <property type="evidence" value="ECO:0007669"/>
    <property type="project" value="UniProtKB-SubCell"/>
</dbReference>
<dbReference type="EMBL" id="WSUT01000005">
    <property type="protein sequence ID" value="MWC43424.1"/>
    <property type="molecule type" value="Genomic_DNA"/>
</dbReference>
<reference evidence="7 10" key="2">
    <citation type="submission" date="2019-12" db="EMBL/GenBank/DDBJ databases">
        <authorList>
            <person name="Zheng J."/>
        </authorList>
    </citation>
    <scope>NUCLEOTIDE SEQUENCE [LARGE SCALE GENOMIC DNA]</scope>
    <source>
        <strain evidence="7 10">DSM 27347</strain>
    </source>
</reference>
<evidence type="ECO:0000313" key="10">
    <source>
        <dbReference type="Proteomes" id="UP000436801"/>
    </source>
</evidence>
<accession>A0A1G7L6Y9</accession>
<gene>
    <name evidence="7" type="ORF">GQR91_07105</name>
    <name evidence="8" type="ORF">SAMN05216557_103401</name>
</gene>
<keyword evidence="9" id="KW-1185">Reference proteome</keyword>
<dbReference type="Proteomes" id="UP000436801">
    <property type="component" value="Unassembled WGS sequence"/>
</dbReference>
<comment type="similarity">
    <text evidence="4">Belongs to the Omp25/RopB family.</text>
</comment>
<sequence>MRTPVLSALAVTIALGAALPAAAQTAAPFTGLRLEGLLGYDNANDGGGQDASSGDGLLFGAAVGYDMAMGPVVVGVEGELTDSSADTRSNSVLLVGDRLDTNMARDLYAGARVGYAISPVALGYVKAGYSNARIKSRYDAGAGELRSSDNLDGLRLGAGLEYALGINSFVKGEYRYTNYARVDGYDRDFERHQLVAGLGFRF</sequence>
<evidence type="ECO:0000313" key="7">
    <source>
        <dbReference type="EMBL" id="MWC43424.1"/>
    </source>
</evidence>
<name>A0A1G7L6Y9_9SPHN</name>
<protein>
    <submittedName>
        <fullName evidence="7">Outer membrane beta-barrel protein</fullName>
    </submittedName>
    <submittedName>
        <fullName evidence="8">Outer membrane immunogenic protein</fullName>
    </submittedName>
</protein>
<dbReference type="AlphaFoldDB" id="A0A1G7L6Y9"/>
<dbReference type="Proteomes" id="UP000323502">
    <property type="component" value="Unassembled WGS sequence"/>
</dbReference>
<evidence type="ECO:0000313" key="8">
    <source>
        <dbReference type="EMBL" id="SDF45151.1"/>
    </source>
</evidence>
<feature type="chain" id="PRO_5033270290" evidence="5">
    <location>
        <begin position="24"/>
        <end position="202"/>
    </location>
</feature>